<evidence type="ECO:0000313" key="2">
    <source>
        <dbReference type="Proteomes" id="UP001059663"/>
    </source>
</evidence>
<evidence type="ECO:0000313" key="1">
    <source>
        <dbReference type="EMBL" id="UUZ44893.1"/>
    </source>
</evidence>
<reference evidence="1" key="1">
    <citation type="submission" date="2021-11" db="EMBL/GenBank/DDBJ databases">
        <title>Study of the species diversity of bacterial strains isolated from a unique natural object - Shulgan-Tash cave (Bashkiria).</title>
        <authorList>
            <person name="Sazanova A.L."/>
            <person name="Chirak E.R."/>
            <person name="Safronova V.I."/>
        </authorList>
    </citation>
    <scope>NUCLEOTIDE SEQUENCE</scope>
    <source>
        <strain evidence="1">P1</strain>
    </source>
</reference>
<organism evidence="1 2">
    <name type="scientific">Janibacter limosus</name>
    <dbReference type="NCBI Taxonomy" id="53458"/>
    <lineage>
        <taxon>Bacteria</taxon>
        <taxon>Bacillati</taxon>
        <taxon>Actinomycetota</taxon>
        <taxon>Actinomycetes</taxon>
        <taxon>Micrococcales</taxon>
        <taxon>Intrasporangiaceae</taxon>
        <taxon>Janibacter</taxon>
    </lineage>
</organism>
<proteinExistence type="predicted"/>
<gene>
    <name evidence="1" type="ORF">LP422_00325</name>
</gene>
<dbReference type="Proteomes" id="UP001059663">
    <property type="component" value="Chromosome"/>
</dbReference>
<protein>
    <submittedName>
        <fullName evidence="1">Uncharacterized protein</fullName>
    </submittedName>
</protein>
<name>A0AC61U4H6_9MICO</name>
<sequence length="61" mass="6096">MAALGVLALMVGLGILLCGGLGWVMTGGPDTGAGAMMLAGILVIVVGVAMLAVPLFVWRNR</sequence>
<dbReference type="EMBL" id="CP087977">
    <property type="protein sequence ID" value="UUZ44893.1"/>
    <property type="molecule type" value="Genomic_DNA"/>
</dbReference>
<accession>A0AC61U4H6</accession>